<dbReference type="Gene3D" id="3.30.70.60">
    <property type="match status" value="1"/>
</dbReference>
<feature type="domain" description="Large ribosomal subunit protein bL9 C-terminal" evidence="21">
    <location>
        <begin position="425"/>
        <end position="507"/>
    </location>
</feature>
<dbReference type="NCBIfam" id="TIGR00166">
    <property type="entry name" value="S6"/>
    <property type="match status" value="1"/>
</dbReference>
<dbReference type="GO" id="GO:1990904">
    <property type="term" value="C:ribonucleoprotein complex"/>
    <property type="evidence" value="ECO:0007669"/>
    <property type="project" value="UniProtKB-KW"/>
</dbReference>
<dbReference type="Pfam" id="PF02674">
    <property type="entry name" value="Colicin_V"/>
    <property type="match status" value="1"/>
</dbReference>
<organism evidence="22 23">
    <name type="scientific">Hevea brasiliensis</name>
    <name type="common">Para rubber tree</name>
    <name type="synonym">Siphonia brasiliensis</name>
    <dbReference type="NCBI Taxonomy" id="3981"/>
    <lineage>
        <taxon>Eukaryota</taxon>
        <taxon>Viridiplantae</taxon>
        <taxon>Streptophyta</taxon>
        <taxon>Embryophyta</taxon>
        <taxon>Tracheophyta</taxon>
        <taxon>Spermatophyta</taxon>
        <taxon>Magnoliopsida</taxon>
        <taxon>eudicotyledons</taxon>
        <taxon>Gunneridae</taxon>
        <taxon>Pentapetalae</taxon>
        <taxon>rosids</taxon>
        <taxon>fabids</taxon>
        <taxon>Malpighiales</taxon>
        <taxon>Euphorbiaceae</taxon>
        <taxon>Crotonoideae</taxon>
        <taxon>Micrandreae</taxon>
        <taxon>Hevea</taxon>
    </lineage>
</organism>
<evidence type="ECO:0000256" key="15">
    <source>
        <dbReference type="ARBA" id="ARBA00035427"/>
    </source>
</evidence>
<comment type="subcellular location">
    <subcellularLocation>
        <location evidence="1">Membrane</location>
        <topology evidence="1">Multi-pass membrane protein</topology>
    </subcellularLocation>
</comment>
<keyword evidence="5" id="KW-0699">rRNA-binding</keyword>
<feature type="region of interest" description="Disordered" evidence="18">
    <location>
        <begin position="530"/>
        <end position="586"/>
    </location>
</feature>
<evidence type="ECO:0000256" key="6">
    <source>
        <dbReference type="ARBA" id="ARBA00022884"/>
    </source>
</evidence>
<feature type="transmembrane region" description="Helical" evidence="19">
    <location>
        <begin position="148"/>
        <end position="167"/>
    </location>
</feature>
<evidence type="ECO:0000313" key="23">
    <source>
        <dbReference type="Proteomes" id="UP000467840"/>
    </source>
</evidence>
<sequence length="586" mass="63724">MVLDAAMALVVLSLTALGFLRGFIKEVFGIAGMVVAVAVTASYSDYFAEAYGMRVHSEILAGILSGVTVFIGVMTCVVLVNGVVVRLLSPLRHNALDKAAGSIVGIAKGLVIAYCAFFVMETFLYAFAPRSAEDDAEVMLPTWFSNTYSYNFFSAASEYMGSIIPELAYDRIGVVALVVYNTPMGFLAGFFVPIYEFAFIAQQGLTQYELEGLSKGLSALLVKIGAELVKYEYWGLLDFAYSIAKNNKGHYCMMYIRADPAAMDEFRRRVRLNEDVLRFLCLKVDKGGRKDGGKGESSGGAHSPLVYLKRPYFRKSRSCPLAQCPDEDVDYKNRALLSKFVSEYGRILPSRITSVSSRKQKLLARAVKRASVRGLGKAGEIAKVRPGYARYLLADGKAVRATKDNIALLEQRLSLIEEENNKKLAEAEGVAKSLGSERLIIVRQSSDDGKLFGSVTVRDVSKLLCDLGYDVQPRCVSFGEAIKRTGEYEINVELHADLVATLRLHVVRNESEAERVRLGIAKSEDQAAAVAEEPGTAEAERAEEVAAAEQQDSSLVDGHDADGAAGDVDRGVGASGVSDEEEMPSA</sequence>
<evidence type="ECO:0000256" key="10">
    <source>
        <dbReference type="ARBA" id="ARBA00023274"/>
    </source>
</evidence>
<evidence type="ECO:0000256" key="13">
    <source>
        <dbReference type="ARBA" id="ARBA00035266"/>
    </source>
</evidence>
<keyword evidence="8 19" id="KW-1133">Transmembrane helix</keyword>
<evidence type="ECO:0000256" key="5">
    <source>
        <dbReference type="ARBA" id="ARBA00022730"/>
    </source>
</evidence>
<dbReference type="Pfam" id="PF01084">
    <property type="entry name" value="Ribosomal_S18"/>
    <property type="match status" value="1"/>
</dbReference>
<feature type="transmembrane region" description="Helical" evidence="19">
    <location>
        <begin position="30"/>
        <end position="47"/>
    </location>
</feature>
<keyword evidence="6" id="KW-0694">RNA-binding</keyword>
<dbReference type="NCBIfam" id="TIGR00165">
    <property type="entry name" value="S18"/>
    <property type="match status" value="1"/>
</dbReference>
<dbReference type="GO" id="GO:0016020">
    <property type="term" value="C:membrane"/>
    <property type="evidence" value="ECO:0007669"/>
    <property type="project" value="UniProtKB-SubCell"/>
</dbReference>
<dbReference type="GO" id="GO:0019843">
    <property type="term" value="F:rRNA binding"/>
    <property type="evidence" value="ECO:0007669"/>
    <property type="project" value="UniProtKB-KW"/>
</dbReference>
<evidence type="ECO:0000256" key="17">
    <source>
        <dbReference type="SAM" id="Coils"/>
    </source>
</evidence>
<dbReference type="Pfam" id="PF01281">
    <property type="entry name" value="Ribosomal_L9_N"/>
    <property type="match status" value="1"/>
</dbReference>
<evidence type="ECO:0000256" key="3">
    <source>
        <dbReference type="ARBA" id="ARBA00010605"/>
    </source>
</evidence>
<dbReference type="InterPro" id="IPR020069">
    <property type="entry name" value="Ribosomal_bL9_C"/>
</dbReference>
<feature type="domain" description="Ribosomal protein L9" evidence="20">
    <location>
        <begin position="371"/>
        <end position="408"/>
    </location>
</feature>
<comment type="similarity">
    <text evidence="16">Belongs to the bacterial ribosomal protein bS18 family.</text>
</comment>
<keyword evidence="9 19" id="KW-0472">Membrane</keyword>
<dbReference type="InterPro" id="IPR036935">
    <property type="entry name" value="Ribosomal_bL9_N_sf"/>
</dbReference>
<dbReference type="SUPFAM" id="SSF55658">
    <property type="entry name" value="L9 N-domain-like"/>
    <property type="match status" value="1"/>
</dbReference>
<evidence type="ECO:0000256" key="12">
    <source>
        <dbReference type="ARBA" id="ARBA00035193"/>
    </source>
</evidence>
<evidence type="ECO:0000259" key="21">
    <source>
        <dbReference type="Pfam" id="PF03948"/>
    </source>
</evidence>
<gene>
    <name evidence="22" type="ORF">GH714_042497</name>
</gene>
<evidence type="ECO:0000256" key="9">
    <source>
        <dbReference type="ARBA" id="ARBA00023136"/>
    </source>
</evidence>
<dbReference type="PANTHER" id="PTHR21368">
    <property type="entry name" value="50S RIBOSOMAL PROTEIN L9"/>
    <property type="match status" value="1"/>
</dbReference>
<keyword evidence="23" id="KW-1185">Reference proteome</keyword>
<feature type="compositionally biased region" description="Basic and acidic residues" evidence="18">
    <location>
        <begin position="557"/>
        <end position="570"/>
    </location>
</feature>
<keyword evidence="10 16" id="KW-0687">Ribonucleoprotein</keyword>
<dbReference type="InterPro" id="IPR020070">
    <property type="entry name" value="Ribosomal_bL9_N"/>
</dbReference>
<comment type="caution">
    <text evidence="22">The sequence shown here is derived from an EMBL/GenBank/DDBJ whole genome shotgun (WGS) entry which is preliminary data.</text>
</comment>
<dbReference type="Pfam" id="PF01250">
    <property type="entry name" value="Ribosomal_S6"/>
    <property type="match status" value="1"/>
</dbReference>
<dbReference type="InterPro" id="IPR020814">
    <property type="entry name" value="Ribosomal_S6_plastid/chlpt"/>
</dbReference>
<keyword evidence="4 19" id="KW-0812">Transmembrane</keyword>
<comment type="similarity">
    <text evidence="2">Belongs to the bacterial ribosomal protein bS6 family.</text>
</comment>
<dbReference type="PRINTS" id="PR00974">
    <property type="entry name" value="RIBOSOMALS18"/>
</dbReference>
<dbReference type="AlphaFoldDB" id="A0A6A6K007"/>
<dbReference type="EMBL" id="JAAGAX010000511">
    <property type="protein sequence ID" value="KAF2281673.1"/>
    <property type="molecule type" value="Genomic_DNA"/>
</dbReference>
<evidence type="ECO:0000256" key="2">
    <source>
        <dbReference type="ARBA" id="ARBA00009512"/>
    </source>
</evidence>
<feature type="transmembrane region" description="Helical" evidence="19">
    <location>
        <begin position="174"/>
        <end position="195"/>
    </location>
</feature>
<dbReference type="InterPro" id="IPR036870">
    <property type="entry name" value="Ribosomal_bS18_sf"/>
</dbReference>
<keyword evidence="17" id="KW-0175">Coiled coil</keyword>
<evidence type="ECO:0000256" key="18">
    <source>
        <dbReference type="SAM" id="MobiDB-lite"/>
    </source>
</evidence>
<dbReference type="SUPFAM" id="SSF46911">
    <property type="entry name" value="Ribosomal protein S18"/>
    <property type="match status" value="1"/>
</dbReference>
<evidence type="ECO:0000256" key="4">
    <source>
        <dbReference type="ARBA" id="ARBA00022692"/>
    </source>
</evidence>
<dbReference type="Proteomes" id="UP000467840">
    <property type="component" value="Unassembled WGS sequence"/>
</dbReference>
<dbReference type="Gene3D" id="3.40.5.10">
    <property type="entry name" value="Ribosomal protein L9, N-terminal domain"/>
    <property type="match status" value="1"/>
</dbReference>
<comment type="similarity">
    <text evidence="3">Belongs to the bacterial ribosomal protein bL9 family.</text>
</comment>
<evidence type="ECO:0000256" key="7">
    <source>
        <dbReference type="ARBA" id="ARBA00022980"/>
    </source>
</evidence>
<dbReference type="InterPro" id="IPR035980">
    <property type="entry name" value="Ribosomal_bS6_sf"/>
</dbReference>
<dbReference type="GO" id="GO:0009403">
    <property type="term" value="P:toxin biosynthetic process"/>
    <property type="evidence" value="ECO:0007669"/>
    <property type="project" value="InterPro"/>
</dbReference>
<dbReference type="GO" id="GO:0006412">
    <property type="term" value="P:translation"/>
    <property type="evidence" value="ECO:0007669"/>
    <property type="project" value="InterPro"/>
</dbReference>
<dbReference type="Gene3D" id="4.10.640.10">
    <property type="entry name" value="Ribosomal protein S18"/>
    <property type="match status" value="1"/>
</dbReference>
<protein>
    <recommendedName>
        <fullName evidence="12">Large ribosomal subunit protein bL9c</fullName>
    </recommendedName>
    <alternativeName>
        <fullName evidence="14">30S ribosomal protein S18, chloroplastic</fullName>
    </alternativeName>
    <alternativeName>
        <fullName evidence="15">50S ribosomal protein L9, chloroplastic</fullName>
    </alternativeName>
    <alternativeName>
        <fullName evidence="11">CL9</fullName>
    </alternativeName>
    <alternativeName>
        <fullName evidence="13">Small ribosomal subunit protein bS18c</fullName>
    </alternativeName>
</protein>
<evidence type="ECO:0000256" key="1">
    <source>
        <dbReference type="ARBA" id="ARBA00004141"/>
    </source>
</evidence>
<dbReference type="HAMAP" id="MF_00503">
    <property type="entry name" value="Ribosomal_bL9"/>
    <property type="match status" value="1"/>
</dbReference>
<name>A0A6A6K007_HEVBR</name>
<dbReference type="CDD" id="cd00473">
    <property type="entry name" value="bS6"/>
    <property type="match status" value="1"/>
</dbReference>
<dbReference type="Pfam" id="PF03948">
    <property type="entry name" value="Ribosomal_L9_C"/>
    <property type="match status" value="1"/>
</dbReference>
<evidence type="ECO:0000256" key="11">
    <source>
        <dbReference type="ARBA" id="ARBA00031047"/>
    </source>
</evidence>
<dbReference type="GO" id="GO:0003735">
    <property type="term" value="F:structural constituent of ribosome"/>
    <property type="evidence" value="ECO:0007669"/>
    <property type="project" value="InterPro"/>
</dbReference>
<dbReference type="SUPFAM" id="SSF54995">
    <property type="entry name" value="Ribosomal protein S6"/>
    <property type="match status" value="1"/>
</dbReference>
<dbReference type="Gene3D" id="3.10.430.100">
    <property type="entry name" value="Ribosomal protein L9, C-terminal domain"/>
    <property type="match status" value="1"/>
</dbReference>
<dbReference type="GO" id="GO:0005840">
    <property type="term" value="C:ribosome"/>
    <property type="evidence" value="ECO:0007669"/>
    <property type="project" value="UniProtKB-KW"/>
</dbReference>
<proteinExistence type="inferred from homology"/>
<feature type="transmembrane region" description="Helical" evidence="19">
    <location>
        <begin position="109"/>
        <end position="128"/>
    </location>
</feature>
<dbReference type="InterPro" id="IPR003825">
    <property type="entry name" value="Colicin-V_CvpA"/>
</dbReference>
<dbReference type="HAMAP" id="MF_00360">
    <property type="entry name" value="Ribosomal_bS6"/>
    <property type="match status" value="1"/>
</dbReference>
<keyword evidence="7 16" id="KW-0689">Ribosomal protein</keyword>
<dbReference type="InterPro" id="IPR036791">
    <property type="entry name" value="Ribosomal_bL9_C_sf"/>
</dbReference>
<feature type="transmembrane region" description="Helical" evidence="19">
    <location>
        <begin position="59"/>
        <end position="88"/>
    </location>
</feature>
<dbReference type="InterPro" id="IPR009027">
    <property type="entry name" value="Ribosomal_bL9/RNase_H1_N"/>
</dbReference>
<accession>A0A6A6K007</accession>
<feature type="transmembrane region" description="Helical" evidence="19">
    <location>
        <begin position="6"/>
        <end position="23"/>
    </location>
</feature>
<feature type="coiled-coil region" evidence="17">
    <location>
        <begin position="399"/>
        <end position="426"/>
    </location>
</feature>
<evidence type="ECO:0000259" key="20">
    <source>
        <dbReference type="Pfam" id="PF01281"/>
    </source>
</evidence>
<dbReference type="InterPro" id="IPR014717">
    <property type="entry name" value="Transl_elong_EF1B/ribsomal_bS6"/>
</dbReference>
<dbReference type="InterPro" id="IPR000529">
    <property type="entry name" value="Ribosomal_bS6"/>
</dbReference>
<dbReference type="SUPFAM" id="SSF55653">
    <property type="entry name" value="Ribosomal protein L9 C-domain"/>
    <property type="match status" value="1"/>
</dbReference>
<reference evidence="22 23" key="1">
    <citation type="journal article" date="2020" name="Mol. Plant">
        <title>The Chromosome-Based Rubber Tree Genome Provides New Insights into Spurge Genome Evolution and Rubber Biosynthesis.</title>
        <authorList>
            <person name="Liu J."/>
            <person name="Shi C."/>
            <person name="Shi C.C."/>
            <person name="Li W."/>
            <person name="Zhang Q.J."/>
            <person name="Zhang Y."/>
            <person name="Li K."/>
            <person name="Lu H.F."/>
            <person name="Shi C."/>
            <person name="Zhu S.T."/>
            <person name="Xiao Z.Y."/>
            <person name="Nan H."/>
            <person name="Yue Y."/>
            <person name="Zhu X.G."/>
            <person name="Wu Y."/>
            <person name="Hong X.N."/>
            <person name="Fan G.Y."/>
            <person name="Tong Y."/>
            <person name="Zhang D."/>
            <person name="Mao C.L."/>
            <person name="Liu Y.L."/>
            <person name="Hao S.J."/>
            <person name="Liu W.Q."/>
            <person name="Lv M.Q."/>
            <person name="Zhang H.B."/>
            <person name="Liu Y."/>
            <person name="Hu-Tang G.R."/>
            <person name="Wang J.P."/>
            <person name="Wang J.H."/>
            <person name="Sun Y.H."/>
            <person name="Ni S.B."/>
            <person name="Chen W.B."/>
            <person name="Zhang X.C."/>
            <person name="Jiao Y.N."/>
            <person name="Eichler E.E."/>
            <person name="Li G.H."/>
            <person name="Liu X."/>
            <person name="Gao L.Z."/>
        </authorList>
    </citation>
    <scope>NUCLEOTIDE SEQUENCE [LARGE SCALE GENOMIC DNA]</scope>
    <source>
        <strain evidence="23">cv. GT1</strain>
        <tissue evidence="22">Leaf</tissue>
    </source>
</reference>
<dbReference type="InterPro" id="IPR000244">
    <property type="entry name" value="Ribosomal_bL9"/>
</dbReference>
<evidence type="ECO:0000313" key="22">
    <source>
        <dbReference type="EMBL" id="KAF2281673.1"/>
    </source>
</evidence>
<evidence type="ECO:0000256" key="19">
    <source>
        <dbReference type="SAM" id="Phobius"/>
    </source>
</evidence>
<evidence type="ECO:0000256" key="8">
    <source>
        <dbReference type="ARBA" id="ARBA00022989"/>
    </source>
</evidence>
<evidence type="ECO:0000256" key="16">
    <source>
        <dbReference type="RuleBase" id="RU003910"/>
    </source>
</evidence>
<dbReference type="InterPro" id="IPR001648">
    <property type="entry name" value="Ribosomal_bS18"/>
</dbReference>
<evidence type="ECO:0000256" key="14">
    <source>
        <dbReference type="ARBA" id="ARBA00035368"/>
    </source>
</evidence>
<dbReference type="NCBIfam" id="TIGR00158">
    <property type="entry name" value="L9"/>
    <property type="match status" value="1"/>
</dbReference>
<dbReference type="InterPro" id="IPR020594">
    <property type="entry name" value="Ribosomal_bL9_bac/chp"/>
</dbReference>